<accession>A0A3E3E1J0</accession>
<evidence type="ECO:0008006" key="3">
    <source>
        <dbReference type="Google" id="ProtNLM"/>
    </source>
</evidence>
<dbReference type="RefSeq" id="WP_007049995.1">
    <property type="nucleotide sequence ID" value="NZ_CABKNJ010000001.1"/>
</dbReference>
<reference evidence="1 2" key="1">
    <citation type="submission" date="2018-08" db="EMBL/GenBank/DDBJ databases">
        <title>A genome reference for cultivated species of the human gut microbiota.</title>
        <authorList>
            <person name="Zou Y."/>
            <person name="Xue W."/>
            <person name="Luo G."/>
        </authorList>
    </citation>
    <scope>NUCLEOTIDE SEQUENCE [LARGE SCALE GENOMIC DNA]</scope>
    <source>
        <strain evidence="1 2">AM25-6</strain>
    </source>
</reference>
<sequence>MLSGIFKNKAFILACLLIFNFSIPISIKNHIDEKTKNAAIYKDILKQSVAVMNDNAAKEEKKGSSYGFTKNILVSALPFLHLNETGYEEVKIKKDITNDTKDDTTKLVAAKKKMNDSTSTDNKATNKPLVLIYHTHATESFKDKTNKGTYRSRNNNENMVAVGKEMVNVLKNEYGIESIHDTAQHDYPSYNAAYDNSLKSAEKILKDNPSIKYVFDIHRDGLPSSNNNVKYKAKVGSTNVAKVMIVLGMDHKNSGKNLKFADKVNNQFDKMYPSICLGVTKREPYRYNQWLSSNSILFEVGSNLNNLQDSKNTAKLMGRVVGEVIKKDMKGK</sequence>
<dbReference type="GeneID" id="98001423"/>
<protein>
    <recommendedName>
        <fullName evidence="3">Stage II sporulation protein P</fullName>
    </recommendedName>
</protein>
<dbReference type="Proteomes" id="UP000261212">
    <property type="component" value="Unassembled WGS sequence"/>
</dbReference>
<name>A0A3E3E1J0_9FIRM</name>
<dbReference type="NCBIfam" id="TIGR02867">
    <property type="entry name" value="spore_II_P"/>
    <property type="match status" value="1"/>
</dbReference>
<organism evidence="1 2">
    <name type="scientific">Anaerofustis stercorihominis</name>
    <dbReference type="NCBI Taxonomy" id="214853"/>
    <lineage>
        <taxon>Bacteria</taxon>
        <taxon>Bacillati</taxon>
        <taxon>Bacillota</taxon>
        <taxon>Clostridia</taxon>
        <taxon>Eubacteriales</taxon>
        <taxon>Eubacteriaceae</taxon>
        <taxon>Anaerofustis</taxon>
    </lineage>
</organism>
<evidence type="ECO:0000313" key="1">
    <source>
        <dbReference type="EMBL" id="RGD75424.1"/>
    </source>
</evidence>
<dbReference type="InterPro" id="IPR010897">
    <property type="entry name" value="Spore_II_P"/>
</dbReference>
<dbReference type="EMBL" id="QUSM01000002">
    <property type="protein sequence ID" value="RGD75424.1"/>
    <property type="molecule type" value="Genomic_DNA"/>
</dbReference>
<proteinExistence type="predicted"/>
<dbReference type="Pfam" id="PF07454">
    <property type="entry name" value="SpoIIP"/>
    <property type="match status" value="1"/>
</dbReference>
<comment type="caution">
    <text evidence="1">The sequence shown here is derived from an EMBL/GenBank/DDBJ whole genome shotgun (WGS) entry which is preliminary data.</text>
</comment>
<gene>
    <name evidence="1" type="ORF">DW687_03620</name>
</gene>
<dbReference type="AlphaFoldDB" id="A0A3E3E1J0"/>
<evidence type="ECO:0000313" key="2">
    <source>
        <dbReference type="Proteomes" id="UP000261212"/>
    </source>
</evidence>